<dbReference type="EMBL" id="JYNU01000004">
    <property type="protein sequence ID" value="KMO80767.1"/>
    <property type="molecule type" value="Genomic_DNA"/>
</dbReference>
<evidence type="ECO:0000313" key="2">
    <source>
        <dbReference type="EMBL" id="KKF00304.1"/>
    </source>
</evidence>
<evidence type="ECO:0000256" key="1">
    <source>
        <dbReference type="SAM" id="Phobius"/>
    </source>
</evidence>
<keyword evidence="4" id="KW-1185">Reference proteome</keyword>
<evidence type="ECO:0000313" key="5">
    <source>
        <dbReference type="Proteomes" id="UP000036313"/>
    </source>
</evidence>
<keyword evidence="1" id="KW-1133">Transmembrane helix</keyword>
<protein>
    <submittedName>
        <fullName evidence="3">Uncharacterized protein</fullName>
    </submittedName>
</protein>
<sequence length="80" mass="8144">MTAPGLGAWRLRIVSVRSARAAAVLGMAAAAGGALTGYLYERSVPLLTGVVVAIQGLALVALPLVRRQAVSSSRGSTDPR</sequence>
<accession>A0A0J6WG81</accession>
<evidence type="ECO:0000313" key="3">
    <source>
        <dbReference type="EMBL" id="KMO80767.1"/>
    </source>
</evidence>
<evidence type="ECO:0000313" key="4">
    <source>
        <dbReference type="Proteomes" id="UP000034150"/>
    </source>
</evidence>
<reference evidence="3 5" key="1">
    <citation type="journal article" date="2015" name="Genome Biol. Evol.">
        <title>Characterization of Three Mycobacterium spp. with Potential Use in Bioremediation by Genome Sequencing and Comparative Genomics.</title>
        <authorList>
            <person name="Das S."/>
            <person name="Pettersson B.M."/>
            <person name="Behra P.R."/>
            <person name="Ramesh M."/>
            <person name="Dasgupta S."/>
            <person name="Bhattacharya A."/>
            <person name="Kirsebom L.A."/>
        </authorList>
    </citation>
    <scope>NUCLEOTIDE SEQUENCE [LARGE SCALE GENOMIC DNA]</scope>
    <source>
        <strain evidence="3 5">DSM 44075</strain>
    </source>
</reference>
<feature type="transmembrane region" description="Helical" evidence="1">
    <location>
        <begin position="21"/>
        <end position="40"/>
    </location>
</feature>
<gene>
    <name evidence="3" type="ORF">MOBUDSM44075_00644</name>
    <name evidence="2" type="ORF">WN67_19480</name>
</gene>
<comment type="caution">
    <text evidence="3">The sequence shown here is derived from an EMBL/GenBank/DDBJ whole genome shotgun (WGS) entry which is preliminary data.</text>
</comment>
<keyword evidence="1" id="KW-0472">Membrane</keyword>
<organism evidence="3 5">
    <name type="scientific">Mycolicibacterium obuense</name>
    <dbReference type="NCBI Taxonomy" id="1807"/>
    <lineage>
        <taxon>Bacteria</taxon>
        <taxon>Bacillati</taxon>
        <taxon>Actinomycetota</taxon>
        <taxon>Actinomycetes</taxon>
        <taxon>Mycobacteriales</taxon>
        <taxon>Mycobacteriaceae</taxon>
        <taxon>Mycolicibacterium</taxon>
    </lineage>
</organism>
<dbReference type="STRING" id="1807.MOBUDSM44075_00644"/>
<proteinExistence type="predicted"/>
<reference evidence="2 4" key="2">
    <citation type="submission" date="2015-04" db="EMBL/GenBank/DDBJ databases">
        <title>Genome sequence of Mycobacterium obuense UC1.</title>
        <authorList>
            <person name="Greninger A.L."/>
            <person name="Cunningham G."/>
            <person name="Chiu C.Y."/>
            <person name="Miller S."/>
        </authorList>
    </citation>
    <scope>NUCLEOTIDE SEQUENCE [LARGE SCALE GENOMIC DNA]</scope>
    <source>
        <strain evidence="2 4">UC1</strain>
    </source>
</reference>
<dbReference type="AlphaFoldDB" id="A0A0J6WG81"/>
<dbReference type="Proteomes" id="UP000036313">
    <property type="component" value="Unassembled WGS sequence"/>
</dbReference>
<dbReference type="EMBL" id="LAUZ02000073">
    <property type="protein sequence ID" value="KKF00304.1"/>
    <property type="molecule type" value="Genomic_DNA"/>
</dbReference>
<feature type="transmembrane region" description="Helical" evidence="1">
    <location>
        <begin position="46"/>
        <end position="65"/>
    </location>
</feature>
<keyword evidence="1" id="KW-0812">Transmembrane</keyword>
<name>A0A0J6WG81_9MYCO</name>
<dbReference type="Proteomes" id="UP000034150">
    <property type="component" value="Unassembled WGS sequence"/>
</dbReference>